<accession>A0A2C6L609</accession>
<dbReference type="Proteomes" id="UP000221165">
    <property type="component" value="Unassembled WGS sequence"/>
</dbReference>
<dbReference type="EMBL" id="MIGC01001377">
    <property type="protein sequence ID" value="PHJ22982.1"/>
    <property type="molecule type" value="Genomic_DNA"/>
</dbReference>
<organism evidence="1 2">
    <name type="scientific">Cystoisospora suis</name>
    <dbReference type="NCBI Taxonomy" id="483139"/>
    <lineage>
        <taxon>Eukaryota</taxon>
        <taxon>Sar</taxon>
        <taxon>Alveolata</taxon>
        <taxon>Apicomplexa</taxon>
        <taxon>Conoidasida</taxon>
        <taxon>Coccidia</taxon>
        <taxon>Eucoccidiorida</taxon>
        <taxon>Eimeriorina</taxon>
        <taxon>Sarcocystidae</taxon>
        <taxon>Cystoisospora</taxon>
    </lineage>
</organism>
<gene>
    <name evidence="1" type="ORF">CSUI_003170</name>
</gene>
<evidence type="ECO:0000313" key="2">
    <source>
        <dbReference type="Proteomes" id="UP000221165"/>
    </source>
</evidence>
<dbReference type="RefSeq" id="XP_067924659.1">
    <property type="nucleotide sequence ID" value="XM_068063368.1"/>
</dbReference>
<reference evidence="1 2" key="1">
    <citation type="journal article" date="2017" name="Int. J. Parasitol.">
        <title>The genome of the protozoan parasite Cystoisospora suis and a reverse vaccinology approach to identify vaccine candidates.</title>
        <authorList>
            <person name="Palmieri N."/>
            <person name="Shrestha A."/>
            <person name="Ruttkowski B."/>
            <person name="Beck T."/>
            <person name="Vogl C."/>
            <person name="Tomley F."/>
            <person name="Blake D.P."/>
            <person name="Joachim A."/>
        </authorList>
    </citation>
    <scope>NUCLEOTIDE SEQUENCE [LARGE SCALE GENOMIC DNA]</scope>
    <source>
        <strain evidence="1 2">Wien I</strain>
    </source>
</reference>
<name>A0A2C6L609_9APIC</name>
<dbReference type="VEuPathDB" id="ToxoDB:CSUI_003170"/>
<evidence type="ECO:0000313" key="1">
    <source>
        <dbReference type="EMBL" id="PHJ22982.1"/>
    </source>
</evidence>
<comment type="caution">
    <text evidence="1">The sequence shown here is derived from an EMBL/GenBank/DDBJ whole genome shotgun (WGS) entry which is preliminary data.</text>
</comment>
<dbReference type="AlphaFoldDB" id="A0A2C6L609"/>
<proteinExistence type="predicted"/>
<protein>
    <submittedName>
        <fullName evidence="1">Tetratricopeptide repeat-containing protein</fullName>
    </submittedName>
</protein>
<dbReference type="GeneID" id="94426579"/>
<keyword evidence="2" id="KW-1185">Reference proteome</keyword>
<sequence length="134" mass="14762">MSCQLSFRFPVLEDSRWPDPAWSSGRSGRALLALCAAGGDQVLVLNKYGKVLAGLKHSPSEFSGDSQCCPTVTALAWHPRMTNTTHRCVCWYRILTVVVVEGVVTREISSADPLPKESPMQRVCRIQFVGCEAH</sequence>